<name>A0ABR7Q749_9FLAO</name>
<organism evidence="2 3">
    <name type="scientific">Kordia aestuariivivens</name>
    <dbReference type="NCBI Taxonomy" id="2759037"/>
    <lineage>
        <taxon>Bacteria</taxon>
        <taxon>Pseudomonadati</taxon>
        <taxon>Bacteroidota</taxon>
        <taxon>Flavobacteriia</taxon>
        <taxon>Flavobacteriales</taxon>
        <taxon>Flavobacteriaceae</taxon>
        <taxon>Kordia</taxon>
    </lineage>
</organism>
<dbReference type="SMART" id="SM00860">
    <property type="entry name" value="SMI1_KNR4"/>
    <property type="match status" value="1"/>
</dbReference>
<dbReference type="EMBL" id="JACGWS010000003">
    <property type="protein sequence ID" value="MBC8754397.1"/>
    <property type="molecule type" value="Genomic_DNA"/>
</dbReference>
<reference evidence="2 3" key="1">
    <citation type="submission" date="2020-07" db="EMBL/GenBank/DDBJ databases">
        <title>Description of Kordia aestuariivivens sp. nov., isolated from a tidal flat.</title>
        <authorList>
            <person name="Park S."/>
            <person name="Yoon J.-H."/>
        </authorList>
    </citation>
    <scope>NUCLEOTIDE SEQUENCE [LARGE SCALE GENOMIC DNA]</scope>
    <source>
        <strain evidence="2 3">YSTF-M3</strain>
    </source>
</reference>
<evidence type="ECO:0000313" key="3">
    <source>
        <dbReference type="Proteomes" id="UP000619238"/>
    </source>
</evidence>
<dbReference type="Pfam" id="PF14568">
    <property type="entry name" value="SUKH_6"/>
    <property type="match status" value="1"/>
</dbReference>
<proteinExistence type="predicted"/>
<dbReference type="Gene3D" id="3.40.1580.10">
    <property type="entry name" value="SMI1/KNR4-like"/>
    <property type="match status" value="1"/>
</dbReference>
<evidence type="ECO:0000259" key="1">
    <source>
        <dbReference type="SMART" id="SM00860"/>
    </source>
</evidence>
<dbReference type="RefSeq" id="WP_187561437.1">
    <property type="nucleotide sequence ID" value="NZ_JACGWS010000003.1"/>
</dbReference>
<dbReference type="InterPro" id="IPR037883">
    <property type="entry name" value="Knr4/Smi1-like_sf"/>
</dbReference>
<dbReference type="SUPFAM" id="SSF160631">
    <property type="entry name" value="SMI1/KNR4-like"/>
    <property type="match status" value="1"/>
</dbReference>
<gene>
    <name evidence="2" type="ORF">H2O64_06920</name>
</gene>
<keyword evidence="3" id="KW-1185">Reference proteome</keyword>
<feature type="domain" description="Knr4/Smi1-like" evidence="1">
    <location>
        <begin position="28"/>
        <end position="167"/>
    </location>
</feature>
<dbReference type="Proteomes" id="UP000619238">
    <property type="component" value="Unassembled WGS sequence"/>
</dbReference>
<accession>A0ABR7Q749</accession>
<protein>
    <submittedName>
        <fullName evidence="2">SMI1/KNR4 family protein</fullName>
    </submittedName>
</protein>
<comment type="caution">
    <text evidence="2">The sequence shown here is derived from an EMBL/GenBank/DDBJ whole genome shotgun (WGS) entry which is preliminary data.</text>
</comment>
<evidence type="ECO:0000313" key="2">
    <source>
        <dbReference type="EMBL" id="MBC8754397.1"/>
    </source>
</evidence>
<sequence>MSKPFENFDFSTFWDNDEYALESYVSESPSDELILSIENELGYKLPKSYIEMMKVQNGGTPVNFCFPTDESTSWSKDHVQISGIFGIGREKEYSLAGDLGSQFMIDNWGYPTIGICICDCPSAGHDMIMLDYRKCGKDGEPEVVHVDQEYDYTITFLAKNFEAFIRGLVDYDEYDTSEEDLVNQLEALETARFSTILTQFFQSTQTKDFEKILRTIIIKLTKEKGYFSLHDDPLSYLIYDTLFYLYTKNKKVSSASKYVEKAYPKMIVFTDRGINTGGYAPSFISTWLDEKIANQDITKKFFKGLKFTTEYEHTILERLKPYE</sequence>
<dbReference type="InterPro" id="IPR018958">
    <property type="entry name" value="Knr4/Smi1-like_dom"/>
</dbReference>